<proteinExistence type="predicted"/>
<reference evidence="1" key="1">
    <citation type="submission" date="2023-05" db="EMBL/GenBank/DDBJ databases">
        <authorList>
            <person name="Stuckert A."/>
        </authorList>
    </citation>
    <scope>NUCLEOTIDE SEQUENCE</scope>
</reference>
<protein>
    <submittedName>
        <fullName evidence="1">Uncharacterized protein</fullName>
    </submittedName>
</protein>
<keyword evidence="2" id="KW-1185">Reference proteome</keyword>
<feature type="non-terminal residue" evidence="1">
    <location>
        <position position="1"/>
    </location>
</feature>
<dbReference type="Proteomes" id="UP001162483">
    <property type="component" value="Unassembled WGS sequence"/>
</dbReference>
<accession>A0ABN9E8A3</accession>
<evidence type="ECO:0000313" key="2">
    <source>
        <dbReference type="Proteomes" id="UP001162483"/>
    </source>
</evidence>
<comment type="caution">
    <text evidence="1">The sequence shown here is derived from an EMBL/GenBank/DDBJ whole genome shotgun (WGS) entry which is preliminary data.</text>
</comment>
<sequence>SLQRLPCPSLPCDVSPAAYPANSVFQSLRASGRGKFKNFRNCHFLINKNDIVKHYCFKPISHKFCPYCFVLCPACILTVLSAWKLRKVHGIQKVSL</sequence>
<name>A0ABN9E8A3_9NEOB</name>
<dbReference type="EMBL" id="CATNWA010015224">
    <property type="protein sequence ID" value="CAI9580913.1"/>
    <property type="molecule type" value="Genomic_DNA"/>
</dbReference>
<gene>
    <name evidence="1" type="ORF">SPARVUS_LOCUS9373627</name>
</gene>
<evidence type="ECO:0000313" key="1">
    <source>
        <dbReference type="EMBL" id="CAI9580913.1"/>
    </source>
</evidence>
<organism evidence="1 2">
    <name type="scientific">Staurois parvus</name>
    <dbReference type="NCBI Taxonomy" id="386267"/>
    <lineage>
        <taxon>Eukaryota</taxon>
        <taxon>Metazoa</taxon>
        <taxon>Chordata</taxon>
        <taxon>Craniata</taxon>
        <taxon>Vertebrata</taxon>
        <taxon>Euteleostomi</taxon>
        <taxon>Amphibia</taxon>
        <taxon>Batrachia</taxon>
        <taxon>Anura</taxon>
        <taxon>Neobatrachia</taxon>
        <taxon>Ranoidea</taxon>
        <taxon>Ranidae</taxon>
        <taxon>Staurois</taxon>
    </lineage>
</organism>